<name>A0A5S9H9E1_9CAUD</name>
<gene>
    <name evidence="1" type="ORF">AP6_002</name>
</gene>
<keyword evidence="2" id="KW-1185">Reference proteome</keyword>
<proteinExistence type="predicted"/>
<dbReference type="EMBL" id="MK214385">
    <property type="protein sequence ID" value="AZF89045.1"/>
    <property type="molecule type" value="Genomic_DNA"/>
</dbReference>
<evidence type="ECO:0000313" key="1">
    <source>
        <dbReference type="EMBL" id="AZF89045.1"/>
    </source>
</evidence>
<accession>A0A5S9H9E1</accession>
<evidence type="ECO:0000313" key="2">
    <source>
        <dbReference type="Proteomes" id="UP000515448"/>
    </source>
</evidence>
<dbReference type="Proteomes" id="UP000515448">
    <property type="component" value="Segment"/>
</dbReference>
<organism evidence="1 2">
    <name type="scientific">Salmonella phage TS6</name>
    <dbReference type="NCBI Taxonomy" id="2491323"/>
    <lineage>
        <taxon>Viruses</taxon>
        <taxon>Duplodnaviria</taxon>
        <taxon>Heunggongvirae</taxon>
        <taxon>Uroviricota</taxon>
        <taxon>Caudoviricetes</taxon>
        <taxon>Sarkviridae</taxon>
        <taxon>Guernseyvirinae</taxon>
        <taxon>Cornellvirus</taxon>
        <taxon>Cornellvirus TS6</taxon>
    </lineage>
</organism>
<reference evidence="1 2" key="1">
    <citation type="submission" date="2018-11" db="EMBL/GenBank/DDBJ databases">
        <title>Complete genome sequence of Salmonella bacterophage AP6 chromosome.</title>
        <authorList>
            <person name="Park H."/>
            <person name="Ryu S."/>
        </authorList>
    </citation>
    <scope>NUCLEOTIDE SEQUENCE [LARGE SCALE GENOMIC DNA]</scope>
</reference>
<protein>
    <submittedName>
        <fullName evidence="1">Uncharacterized protein</fullName>
    </submittedName>
</protein>
<sequence length="50" mass="5802">MIDLLEELKNHELERIDFRAHRYAVTLCSGEFIKATTPEMLTNILKAIRG</sequence>